<dbReference type="AlphaFoldDB" id="A0A1M5C8V2"/>
<organism evidence="2 3">
    <name type="scientific">Desulfacinum infernum DSM 9756</name>
    <dbReference type="NCBI Taxonomy" id="1121391"/>
    <lineage>
        <taxon>Bacteria</taxon>
        <taxon>Pseudomonadati</taxon>
        <taxon>Thermodesulfobacteriota</taxon>
        <taxon>Syntrophobacteria</taxon>
        <taxon>Syntrophobacterales</taxon>
        <taxon>Syntrophobacteraceae</taxon>
        <taxon>Desulfacinum</taxon>
    </lineage>
</organism>
<dbReference type="PANTHER" id="PTHR11614">
    <property type="entry name" value="PHOSPHOLIPASE-RELATED"/>
    <property type="match status" value="1"/>
</dbReference>
<keyword evidence="2" id="KW-0378">Hydrolase</keyword>
<gene>
    <name evidence="2" type="ORF">SAMN02745206_02136</name>
</gene>
<dbReference type="InterPro" id="IPR029058">
    <property type="entry name" value="AB_hydrolase_fold"/>
</dbReference>
<sequence>MKTEPRTFQNRKGVNLSARLDTPSRGRLKAAVLFAHCFTCSKNLGVAVHLSKMLTDAGYGVFRFDFTGLGESGGDFAGTGFVSHVDDVVDAARFMGEEGLPPALLVGHSLGGAAGLQAARFVESCRAVAVIGAPYSPNHVTRLFAGVSETIEREGTAEIVLAGRRIRIGKPFLEQMDEEAVAKNLADLGKALLILHSPTDQVVGIGNAERIFKAARHPKSFVSLDSADHLLSRKEDARYAGRVLAAWAERYLG</sequence>
<feature type="domain" description="AB hydrolase-1" evidence="1">
    <location>
        <begin position="32"/>
        <end position="189"/>
    </location>
</feature>
<dbReference type="Pfam" id="PF12697">
    <property type="entry name" value="Abhydrolase_6"/>
    <property type="match status" value="1"/>
</dbReference>
<dbReference type="InterPro" id="IPR051044">
    <property type="entry name" value="MAG_DAG_Lipase"/>
</dbReference>
<accession>A0A1M5C8V2</accession>
<evidence type="ECO:0000313" key="2">
    <source>
        <dbReference type="EMBL" id="SHF50832.1"/>
    </source>
</evidence>
<dbReference type="STRING" id="1121391.SAMN02745206_02136"/>
<protein>
    <submittedName>
        <fullName evidence="2">Alpha/beta hydrolase family protein</fullName>
    </submittedName>
</protein>
<dbReference type="EMBL" id="FQVB01000019">
    <property type="protein sequence ID" value="SHF50832.1"/>
    <property type="molecule type" value="Genomic_DNA"/>
</dbReference>
<dbReference type="Gene3D" id="3.40.50.1820">
    <property type="entry name" value="alpha/beta hydrolase"/>
    <property type="match status" value="1"/>
</dbReference>
<dbReference type="GO" id="GO:0016787">
    <property type="term" value="F:hydrolase activity"/>
    <property type="evidence" value="ECO:0007669"/>
    <property type="project" value="UniProtKB-KW"/>
</dbReference>
<dbReference type="SUPFAM" id="SSF53474">
    <property type="entry name" value="alpha/beta-Hydrolases"/>
    <property type="match status" value="1"/>
</dbReference>
<name>A0A1M5C8V2_9BACT</name>
<reference evidence="3" key="1">
    <citation type="submission" date="2016-11" db="EMBL/GenBank/DDBJ databases">
        <authorList>
            <person name="Varghese N."/>
            <person name="Submissions S."/>
        </authorList>
    </citation>
    <scope>NUCLEOTIDE SEQUENCE [LARGE SCALE GENOMIC DNA]</scope>
    <source>
        <strain evidence="3">DSM 9756</strain>
    </source>
</reference>
<dbReference type="RefSeq" id="WP_073039143.1">
    <property type="nucleotide sequence ID" value="NZ_FQVB01000019.1"/>
</dbReference>
<keyword evidence="3" id="KW-1185">Reference proteome</keyword>
<evidence type="ECO:0000259" key="1">
    <source>
        <dbReference type="Pfam" id="PF12697"/>
    </source>
</evidence>
<dbReference type="Proteomes" id="UP000184076">
    <property type="component" value="Unassembled WGS sequence"/>
</dbReference>
<dbReference type="InterPro" id="IPR000073">
    <property type="entry name" value="AB_hydrolase_1"/>
</dbReference>
<evidence type="ECO:0000313" key="3">
    <source>
        <dbReference type="Proteomes" id="UP000184076"/>
    </source>
</evidence>
<dbReference type="OrthoDB" id="9789573at2"/>
<proteinExistence type="predicted"/>